<gene>
    <name evidence="16" type="ORF">MARU1_002578</name>
</gene>
<keyword evidence="8 16" id="KW-0378">Hydrolase</keyword>
<dbReference type="SMART" id="SM01374">
    <property type="entry name" value="Ribosomal_L14"/>
    <property type="match status" value="1"/>
</dbReference>
<evidence type="ECO:0000256" key="13">
    <source>
        <dbReference type="ARBA" id="ARBA00030854"/>
    </source>
</evidence>
<evidence type="ECO:0000256" key="9">
    <source>
        <dbReference type="ARBA" id="ARBA00022909"/>
    </source>
</evidence>
<dbReference type="InterPro" id="IPR000218">
    <property type="entry name" value="Ribosomal_uL14"/>
</dbReference>
<dbReference type="InterPro" id="IPR043134">
    <property type="entry name" value="GTP-CH-I_N"/>
</dbReference>
<name>A0AAJ6CMP4_9BASI</name>
<keyword evidence="7" id="KW-0547">Nucleotide-binding</keyword>
<dbReference type="FunFam" id="3.30.1130.10:FF:000001">
    <property type="entry name" value="GTP cyclohydrolase 1"/>
    <property type="match status" value="1"/>
</dbReference>
<dbReference type="InterPro" id="IPR001474">
    <property type="entry name" value="GTP_CycHdrlase_I"/>
</dbReference>
<dbReference type="Pfam" id="PF01227">
    <property type="entry name" value="GTP_cyclohydroI"/>
    <property type="match status" value="1"/>
</dbReference>
<dbReference type="InterPro" id="IPR043133">
    <property type="entry name" value="GTP-CH-I_C/QueF"/>
</dbReference>
<dbReference type="GO" id="GO:0005840">
    <property type="term" value="C:ribosome"/>
    <property type="evidence" value="ECO:0007669"/>
    <property type="project" value="UniProtKB-KW"/>
</dbReference>
<dbReference type="FunFam" id="1.10.286.10:FF:000003">
    <property type="entry name" value="GTP cyclohydrolase 1"/>
    <property type="match status" value="1"/>
</dbReference>
<evidence type="ECO:0000256" key="5">
    <source>
        <dbReference type="ARBA" id="ARBA00012715"/>
    </source>
</evidence>
<dbReference type="Gene3D" id="3.30.1130.10">
    <property type="match status" value="1"/>
</dbReference>
<dbReference type="GO" id="GO:0046654">
    <property type="term" value="P:tetrahydrofolate biosynthetic process"/>
    <property type="evidence" value="ECO:0007669"/>
    <property type="project" value="InterPro"/>
</dbReference>
<dbReference type="InterPro" id="IPR036853">
    <property type="entry name" value="Ribosomal_uL14_sf"/>
</dbReference>
<dbReference type="GO" id="GO:0005525">
    <property type="term" value="F:GTP binding"/>
    <property type="evidence" value="ECO:0007669"/>
    <property type="project" value="UniProtKB-KW"/>
</dbReference>
<feature type="region of interest" description="Disordered" evidence="14">
    <location>
        <begin position="1"/>
        <end position="58"/>
    </location>
</feature>
<keyword evidence="17" id="KW-1185">Reference proteome</keyword>
<dbReference type="GO" id="GO:0006412">
    <property type="term" value="P:translation"/>
    <property type="evidence" value="ECO:0007669"/>
    <property type="project" value="InterPro"/>
</dbReference>
<dbReference type="GO" id="GO:0005737">
    <property type="term" value="C:cytoplasm"/>
    <property type="evidence" value="ECO:0007669"/>
    <property type="project" value="TreeGrafter"/>
</dbReference>
<reference evidence="16 17" key="1">
    <citation type="submission" date="2023-03" db="EMBL/GenBank/DDBJ databases">
        <title>Mating type loci evolution in Malassezia.</title>
        <authorList>
            <person name="Coelho M.A."/>
        </authorList>
    </citation>
    <scope>NUCLEOTIDE SEQUENCE [LARGE SCALE GENOMIC DNA]</scope>
    <source>
        <strain evidence="16 17">CBS 13387</strain>
    </source>
</reference>
<evidence type="ECO:0000256" key="14">
    <source>
        <dbReference type="SAM" id="MobiDB-lite"/>
    </source>
</evidence>
<evidence type="ECO:0000256" key="2">
    <source>
        <dbReference type="ARBA" id="ARBA00005080"/>
    </source>
</evidence>
<keyword evidence="9" id="KW-0289">Folate biosynthesis</keyword>
<proteinExistence type="inferred from homology"/>
<dbReference type="PROSITE" id="PS00049">
    <property type="entry name" value="RIBOSOMAL_L14"/>
    <property type="match status" value="1"/>
</dbReference>
<comment type="pathway">
    <text evidence="2">Cofactor biosynthesis; 7,8-dihydroneopterin triphosphate biosynthesis; 7,8-dihydroneopterin triphosphate from GTP: step 1/1.</text>
</comment>
<dbReference type="GO" id="GO:0046656">
    <property type="term" value="P:folic acid biosynthetic process"/>
    <property type="evidence" value="ECO:0007669"/>
    <property type="project" value="UniProtKB-KW"/>
</dbReference>
<evidence type="ECO:0000256" key="7">
    <source>
        <dbReference type="ARBA" id="ARBA00022741"/>
    </source>
</evidence>
<dbReference type="PANTHER" id="PTHR11109">
    <property type="entry name" value="GTP CYCLOHYDROLASE I"/>
    <property type="match status" value="1"/>
</dbReference>
<dbReference type="CDD" id="cd00337">
    <property type="entry name" value="Ribosomal_uL14"/>
    <property type="match status" value="1"/>
</dbReference>
<comment type="catalytic activity">
    <reaction evidence="1">
        <text>GTP + H2O = 7,8-dihydroneopterin 3'-triphosphate + formate + H(+)</text>
        <dbReference type="Rhea" id="RHEA:17473"/>
        <dbReference type="ChEBI" id="CHEBI:15377"/>
        <dbReference type="ChEBI" id="CHEBI:15378"/>
        <dbReference type="ChEBI" id="CHEBI:15740"/>
        <dbReference type="ChEBI" id="CHEBI:37565"/>
        <dbReference type="ChEBI" id="CHEBI:58462"/>
        <dbReference type="EC" id="3.5.4.16"/>
    </reaction>
</comment>
<dbReference type="InterPro" id="IPR019972">
    <property type="entry name" value="Ribosomal_uL14_CS"/>
</dbReference>
<dbReference type="InterPro" id="IPR018234">
    <property type="entry name" value="GTP_CycHdrlase_I_CS"/>
</dbReference>
<dbReference type="HAMAP" id="MF_01367">
    <property type="entry name" value="Ribosomal_uL14"/>
    <property type="match status" value="1"/>
</dbReference>
<dbReference type="Proteomes" id="UP001217582">
    <property type="component" value="Chromosome 5"/>
</dbReference>
<evidence type="ECO:0000256" key="1">
    <source>
        <dbReference type="ARBA" id="ARBA00001052"/>
    </source>
</evidence>
<evidence type="ECO:0000256" key="11">
    <source>
        <dbReference type="ARBA" id="ARBA00023134"/>
    </source>
</evidence>
<dbReference type="NCBIfam" id="NF006826">
    <property type="entry name" value="PRK09347.1-3"/>
    <property type="match status" value="1"/>
</dbReference>
<keyword evidence="11" id="KW-0342">GTP-binding</keyword>
<dbReference type="Gene3D" id="1.10.286.10">
    <property type="match status" value="1"/>
</dbReference>
<evidence type="ECO:0000256" key="6">
    <source>
        <dbReference type="ARBA" id="ARBA00017272"/>
    </source>
</evidence>
<dbReference type="SUPFAM" id="SSF55620">
    <property type="entry name" value="Tetrahydrobiopterin biosynthesis enzymes-like"/>
    <property type="match status" value="1"/>
</dbReference>
<dbReference type="EMBL" id="CP119920">
    <property type="protein sequence ID" value="WFD16540.1"/>
    <property type="molecule type" value="Genomic_DNA"/>
</dbReference>
<dbReference type="GO" id="GO:0006729">
    <property type="term" value="P:tetrahydrobiopterin biosynthetic process"/>
    <property type="evidence" value="ECO:0007669"/>
    <property type="project" value="TreeGrafter"/>
</dbReference>
<evidence type="ECO:0000256" key="12">
    <source>
        <dbReference type="ARBA" id="ARBA00023274"/>
    </source>
</evidence>
<dbReference type="GO" id="GO:0003934">
    <property type="term" value="F:GTP cyclohydrolase I activity"/>
    <property type="evidence" value="ECO:0007669"/>
    <property type="project" value="UniProtKB-EC"/>
</dbReference>
<dbReference type="Gene3D" id="2.40.150.20">
    <property type="entry name" value="Ribosomal protein L14"/>
    <property type="match status" value="1"/>
</dbReference>
<evidence type="ECO:0000256" key="10">
    <source>
        <dbReference type="ARBA" id="ARBA00022980"/>
    </source>
</evidence>
<dbReference type="FunFam" id="2.40.150.20:FF:000003">
    <property type="entry name" value="60S ribosomal protein L23"/>
    <property type="match status" value="1"/>
</dbReference>
<dbReference type="GO" id="GO:1990904">
    <property type="term" value="C:ribonucleoprotein complex"/>
    <property type="evidence" value="ECO:0007669"/>
    <property type="project" value="UniProtKB-KW"/>
</dbReference>
<dbReference type="GO" id="GO:0003735">
    <property type="term" value="F:structural constituent of ribosome"/>
    <property type="evidence" value="ECO:0007669"/>
    <property type="project" value="InterPro"/>
</dbReference>
<evidence type="ECO:0000313" key="16">
    <source>
        <dbReference type="EMBL" id="WFD16540.1"/>
    </source>
</evidence>
<evidence type="ECO:0000313" key="17">
    <source>
        <dbReference type="Proteomes" id="UP001217582"/>
    </source>
</evidence>
<dbReference type="AlphaFoldDB" id="A0AAJ6CMP4"/>
<feature type="domain" description="GTP cyclohydrolase I" evidence="15">
    <location>
        <begin position="95"/>
        <end position="229"/>
    </location>
</feature>
<dbReference type="Pfam" id="PF00238">
    <property type="entry name" value="Ribosomal_L14"/>
    <property type="match status" value="1"/>
</dbReference>
<keyword evidence="12" id="KW-0687">Ribonucleoprotein</keyword>
<evidence type="ECO:0000256" key="8">
    <source>
        <dbReference type="ARBA" id="ARBA00022801"/>
    </source>
</evidence>
<accession>A0AAJ6CMP4</accession>
<dbReference type="PANTHER" id="PTHR11109:SF7">
    <property type="entry name" value="GTP CYCLOHYDROLASE 1"/>
    <property type="match status" value="1"/>
</dbReference>
<dbReference type="SUPFAM" id="SSF50193">
    <property type="entry name" value="Ribosomal protein L14"/>
    <property type="match status" value="1"/>
</dbReference>
<comment type="similarity">
    <text evidence="3">Belongs to the GTP cyclohydrolase I family.</text>
</comment>
<dbReference type="InterPro" id="IPR020602">
    <property type="entry name" value="GTP_CycHdrlase_I_dom"/>
</dbReference>
<protein>
    <recommendedName>
        <fullName evidence="6">GTP cyclohydrolase 1</fullName>
        <ecNumber evidence="5">3.5.4.16</ecNumber>
    </recommendedName>
    <alternativeName>
        <fullName evidence="13">GTP cyclohydrolase I</fullName>
    </alternativeName>
</protein>
<dbReference type="PROSITE" id="PS00859">
    <property type="entry name" value="GTP_CYCLOHYDROL_1_1"/>
    <property type="match status" value="1"/>
</dbReference>
<dbReference type="EC" id="3.5.4.16" evidence="5"/>
<dbReference type="NCBIfam" id="NF006825">
    <property type="entry name" value="PRK09347.1-2"/>
    <property type="match status" value="1"/>
</dbReference>
<comment type="similarity">
    <text evidence="4">Belongs to the universal ribosomal protein uL14 family.</text>
</comment>
<sequence length="366" mass="39663">MDPAMGERGTKRSLELYQTEEDDVADVPSLTELPPSSSAATVPRQKHGGGLGTPSGAMTVISGFSDENDPIATVLNKHGLGWPEESSANEEKLAGAVRTILECLGEDPDRSGLKDTPKRYARALLWMTKGYEERLCDVISNAIFDENHDEMVIVRDIDVYSLCEHHLVPFKGKIHIGYIPNRMVIGLSKLARIAETFARRLSVQERLTRQVALALNEALKPHGVAVVMDTMAKISVGNKYRMSLALPAGAVVNCADNSGAKNLYVIAVFGAGARLNRLPAASAGDMVVASVKKGKPELRKKVMPAVIVRQRKPWRRHDGVFLYFEDNAGVIVNPKGEMKGSAITGPVAKECADLWPRIASNAGTVV</sequence>
<evidence type="ECO:0000256" key="3">
    <source>
        <dbReference type="ARBA" id="ARBA00008085"/>
    </source>
</evidence>
<organism evidence="16 17">
    <name type="scientific">Malassezia arunalokei</name>
    <dbReference type="NCBI Taxonomy" id="1514897"/>
    <lineage>
        <taxon>Eukaryota</taxon>
        <taxon>Fungi</taxon>
        <taxon>Dikarya</taxon>
        <taxon>Basidiomycota</taxon>
        <taxon>Ustilaginomycotina</taxon>
        <taxon>Malasseziomycetes</taxon>
        <taxon>Malasseziales</taxon>
        <taxon>Malasseziaceae</taxon>
        <taxon>Malassezia</taxon>
    </lineage>
</organism>
<keyword evidence="10" id="KW-0689">Ribosomal protein</keyword>
<evidence type="ECO:0000256" key="4">
    <source>
        <dbReference type="ARBA" id="ARBA00010745"/>
    </source>
</evidence>
<dbReference type="NCBIfam" id="TIGR00063">
    <property type="entry name" value="folE"/>
    <property type="match status" value="1"/>
</dbReference>
<evidence type="ECO:0000259" key="15">
    <source>
        <dbReference type="Pfam" id="PF01227"/>
    </source>
</evidence>
<dbReference type="GO" id="GO:0008270">
    <property type="term" value="F:zinc ion binding"/>
    <property type="evidence" value="ECO:0007669"/>
    <property type="project" value="TreeGrafter"/>
</dbReference>